<dbReference type="CDD" id="cd18580">
    <property type="entry name" value="ABC_6TM_ABCC_D2"/>
    <property type="match status" value="1"/>
</dbReference>
<name>A0ABQ9SCH6_9PEZI</name>
<evidence type="ECO:0000256" key="8">
    <source>
        <dbReference type="ARBA" id="ARBA00023136"/>
    </source>
</evidence>
<dbReference type="Pfam" id="PF00005">
    <property type="entry name" value="ABC_tran"/>
    <property type="match status" value="2"/>
</dbReference>
<dbReference type="Gene3D" id="1.20.1560.10">
    <property type="entry name" value="ABC transporter type 1, transmembrane domain"/>
    <property type="match status" value="2"/>
</dbReference>
<dbReference type="InterPro" id="IPR017871">
    <property type="entry name" value="ABC_transporter-like_CS"/>
</dbReference>
<dbReference type="InterPro" id="IPR036640">
    <property type="entry name" value="ABC1_TM_sf"/>
</dbReference>
<protein>
    <submittedName>
        <fullName evidence="13">ABC transporter</fullName>
    </submittedName>
</protein>
<feature type="domain" description="ABC transporter" evidence="11">
    <location>
        <begin position="613"/>
        <end position="837"/>
    </location>
</feature>
<feature type="transmembrane region" description="Helical" evidence="10">
    <location>
        <begin position="1143"/>
        <end position="1162"/>
    </location>
</feature>
<feature type="domain" description="ABC transmembrane type-1" evidence="12">
    <location>
        <begin position="271"/>
        <end position="555"/>
    </location>
</feature>
<sequence>MATNTSCPLGSDDQFGPRIDYNCRHFDFTLLFEDAIFHILPPAVFLLLIPFRIFSIARTPVKVATYRLALCKLALLSILTVLHLSFVIINIRSLAPRATASLAAGILNFIAVFAATFHSFLEDQRSTRPSDLLILYFSASAILSLPRLRTLWLISIAGASRGLWTAIIILTILVVPLESIGKKRFLRTEYRALTKEEETGFWGRSFFTWLMPFFRLGYSRVIHIRDMPEVDKDLAGDRAGASLEAAWSKRKGQKYHPLIRSGFYAYRGTLFAGVITRLFLTAFTFCHPFLITATVKFMQTPKTPQSERYGQALVGAYVLTYLGLAVSRAAFSRHQFRFTTMLRAGLMSMIFRQTVSLKADDLKDSAAVTLMGTDIERIVLTFNNFHQIWAAVLEVGIAIFLLQRQIASASVVPVVISIVCAFGVIPVSKTIGRAQTAWIERLQKRVAVIASMLGDMKSIKMLGLSGVLSTTITELRRVELRTSEKFRKLVLSQILVSNLPVEFAPFATFVIYSIIAVITKDQTLTTTNAFTALSLIGLLTEPLLLFCQFVPNIVQGVACFKRIEIFCLKAHEGSLREHLTPAARSSVTTLNRTSIELADHLTQKSSEGIIASFCNAKISWSPDSDIVFKDLSLTIKRGITMVVGPVGCGKSCLMESILGETSHSVGTRERMAHGIAYCAQTPWMMNDTVRRNITGGLHHDPKWFDQVLWLCSLTDDVKNMPGGELYNIGSNGVGLSGGQRQRVALARAVYSRHRVVVLDDVFSGLDSKSVSQISSRLFSKDGHFRRNEISIILATHTSALIRHADELIVLADGEVLSQGPYEQVVASSPELITKSRLEGDNNLQRGEESGQAEEAVKPTQIQRTLDTEEDRLRQNGSWSVYKYYFERAGWVVVGSFVFATFTEAFCSGFTNIWFQWWVEANEKRPNDNLGMYLGVYAFLFAMACIGLSVECWLLFIRIISATAMSLHGDLLHTSLRAPLSFFQSTDTGSITNRFSQDLNLVDVTLPSNAINFASNACACIVKLIILCVMGKYLATSVPLLVGVLFFVQRYYLRTSRQVRLLDIEAKAPIYTHFLETLKGVATIRAYQWEENFEEQATKLLNTSQKPHYMLACIQQWLALVLDLIVGALALIIVSMATSITDKFSPGAIGVSMVLVLGFNNSLATTIKNWTALETSIGAVARIREFAQTTPSEERELGSSGVPPERWPMQGRIAFESVTARYTKDGDATLKNLSLSISSGQKIAVCGPSGSGKTSFVLSLLQMIEVTEGKISIDGIDLEGLERAGVRSRINVIPQEPLFIPGSVRFNLDPHSRESSETIKAALDKVGLLGKIAMAGGLDSELDADGFSVGERQLLALTRALVERSQILILDEATSSVDQDTEDKMQRIIEEEFLEQTVISVIHRLRFIEKYDRNSQLLSSNEIQSTREQIQVFIETPLDMARKIRLGIITPSSNTSLEPLTQAIISGLPDVTVHFSRFRVLKISLDEDGLDQFQTDNLISAAQLLADAEVDMIGWSGTSSGWLGFEADEKLCADITAATGIPATTSVLALNKALQKFDVKDLGLVTPYTDDVQGAIIRNYSRVGVSCQKERHLDLTVNSSFGRVDETTLDGLVSAVATQRPEAMAIFCTNLRAAQRVAFWEDRHDILILDTVITVIWDMLRESKVDMKPLGDWGKLFSK</sequence>
<comment type="caution">
    <text evidence="13">The sequence shown here is derived from an EMBL/GenBank/DDBJ whole genome shotgun (WGS) entry which is preliminary data.</text>
</comment>
<keyword evidence="14" id="KW-1185">Reference proteome</keyword>
<dbReference type="Gene3D" id="3.40.50.300">
    <property type="entry name" value="P-loop containing nucleotide triphosphate hydrolases"/>
    <property type="match status" value="2"/>
</dbReference>
<dbReference type="Pfam" id="PF17645">
    <property type="entry name" value="Amdase"/>
    <property type="match status" value="1"/>
</dbReference>
<feature type="transmembrane region" description="Helical" evidence="10">
    <location>
        <begin position="888"/>
        <end position="914"/>
    </location>
</feature>
<dbReference type="InterPro" id="IPR003593">
    <property type="entry name" value="AAA+_ATPase"/>
</dbReference>
<keyword evidence="3" id="KW-1003">Cell membrane</keyword>
<dbReference type="InterPro" id="IPR026286">
    <property type="entry name" value="MaiA/AMDase"/>
</dbReference>
<feature type="transmembrane region" description="Helical" evidence="10">
    <location>
        <begin position="378"/>
        <end position="400"/>
    </location>
</feature>
<dbReference type="InterPro" id="IPR056227">
    <property type="entry name" value="TMD0_ABC"/>
</dbReference>
<reference evidence="13 14" key="1">
    <citation type="submission" date="2016-10" db="EMBL/GenBank/DDBJ databases">
        <title>The genome sequence of Colletotrichum fioriniae PJ7.</title>
        <authorList>
            <person name="Baroncelli R."/>
        </authorList>
    </citation>
    <scope>NUCLEOTIDE SEQUENCE [LARGE SCALE GENOMIC DNA]</scope>
    <source>
        <strain evidence="13 14">IMI 384185</strain>
    </source>
</reference>
<dbReference type="InterPro" id="IPR027417">
    <property type="entry name" value="P-loop_NTPase"/>
</dbReference>
<dbReference type="InterPro" id="IPR003439">
    <property type="entry name" value="ABC_transporter-like_ATP-bd"/>
</dbReference>
<evidence type="ECO:0000313" key="14">
    <source>
        <dbReference type="Proteomes" id="UP001241169"/>
    </source>
</evidence>
<dbReference type="PROSITE" id="PS50893">
    <property type="entry name" value="ABC_TRANSPORTER_2"/>
    <property type="match status" value="2"/>
</dbReference>
<keyword evidence="7 10" id="KW-1133">Transmembrane helix</keyword>
<feature type="transmembrane region" description="Helical" evidence="10">
    <location>
        <begin position="1032"/>
        <end position="1051"/>
    </location>
</feature>
<dbReference type="Gene3D" id="3.40.50.12500">
    <property type="match status" value="1"/>
</dbReference>
<evidence type="ECO:0000259" key="12">
    <source>
        <dbReference type="PROSITE" id="PS50929"/>
    </source>
</evidence>
<evidence type="ECO:0000259" key="11">
    <source>
        <dbReference type="PROSITE" id="PS50893"/>
    </source>
</evidence>
<feature type="transmembrane region" description="Helical" evidence="10">
    <location>
        <begin position="270"/>
        <end position="291"/>
    </location>
</feature>
<dbReference type="PANTHER" id="PTHR24223:SF404">
    <property type="entry name" value="ABC MULTIDRUG TRANSPORTER (EUROFUNG)-RELATED"/>
    <property type="match status" value="1"/>
</dbReference>
<dbReference type="InterPro" id="IPR011527">
    <property type="entry name" value="ABC1_TM_dom"/>
</dbReference>
<dbReference type="PROSITE" id="PS00211">
    <property type="entry name" value="ABC_TRANSPORTER_1"/>
    <property type="match status" value="1"/>
</dbReference>
<evidence type="ECO:0000256" key="9">
    <source>
        <dbReference type="SAM" id="MobiDB-lite"/>
    </source>
</evidence>
<feature type="transmembrane region" description="Helical" evidence="10">
    <location>
        <begin position="311"/>
        <end position="331"/>
    </location>
</feature>
<dbReference type="InterPro" id="IPR044746">
    <property type="entry name" value="ABCC_6TM_D1"/>
</dbReference>
<feature type="region of interest" description="Disordered" evidence="9">
    <location>
        <begin position="837"/>
        <end position="860"/>
    </location>
</feature>
<evidence type="ECO:0000256" key="7">
    <source>
        <dbReference type="ARBA" id="ARBA00022989"/>
    </source>
</evidence>
<keyword evidence="6" id="KW-0067">ATP-binding</keyword>
<dbReference type="SUPFAM" id="SSF90123">
    <property type="entry name" value="ABC transporter transmembrane region"/>
    <property type="match status" value="2"/>
</dbReference>
<feature type="transmembrane region" description="Helical" evidence="10">
    <location>
        <begin position="406"/>
        <end position="425"/>
    </location>
</feature>
<evidence type="ECO:0000256" key="5">
    <source>
        <dbReference type="ARBA" id="ARBA00022741"/>
    </source>
</evidence>
<dbReference type="EMBL" id="MOPA01000008">
    <property type="protein sequence ID" value="KAK1533204.1"/>
    <property type="molecule type" value="Genomic_DNA"/>
</dbReference>
<proteinExistence type="predicted"/>
<feature type="transmembrane region" description="Helical" evidence="10">
    <location>
        <begin position="1116"/>
        <end position="1136"/>
    </location>
</feature>
<dbReference type="RefSeq" id="XP_060346357.1">
    <property type="nucleotide sequence ID" value="XM_060494175.1"/>
</dbReference>
<feature type="transmembrane region" description="Helical" evidence="10">
    <location>
        <begin position="934"/>
        <end position="956"/>
    </location>
</feature>
<organism evidence="13 14">
    <name type="scientific">Colletotrichum paranaense</name>
    <dbReference type="NCBI Taxonomy" id="1914294"/>
    <lineage>
        <taxon>Eukaryota</taxon>
        <taxon>Fungi</taxon>
        <taxon>Dikarya</taxon>
        <taxon>Ascomycota</taxon>
        <taxon>Pezizomycotina</taxon>
        <taxon>Sordariomycetes</taxon>
        <taxon>Hypocreomycetidae</taxon>
        <taxon>Glomerellales</taxon>
        <taxon>Glomerellaceae</taxon>
        <taxon>Colletotrichum</taxon>
        <taxon>Colletotrichum acutatum species complex</taxon>
    </lineage>
</organism>
<evidence type="ECO:0000256" key="3">
    <source>
        <dbReference type="ARBA" id="ARBA00022475"/>
    </source>
</evidence>
<feature type="transmembrane region" description="Helical" evidence="10">
    <location>
        <begin position="133"/>
        <end position="157"/>
    </location>
</feature>
<dbReference type="InterPro" id="IPR053714">
    <property type="entry name" value="Iso_Racemase_Enz_sf"/>
</dbReference>
<feature type="transmembrane region" description="Helical" evidence="10">
    <location>
        <begin position="101"/>
        <end position="121"/>
    </location>
</feature>
<feature type="transmembrane region" description="Helical" evidence="10">
    <location>
        <begin position="163"/>
        <end position="181"/>
    </location>
</feature>
<evidence type="ECO:0000256" key="10">
    <source>
        <dbReference type="SAM" id="Phobius"/>
    </source>
</evidence>
<feature type="transmembrane region" description="Helical" evidence="10">
    <location>
        <begin position="530"/>
        <end position="554"/>
    </location>
</feature>
<gene>
    <name evidence="13" type="ORF">CPAR01_09912</name>
</gene>
<keyword evidence="2" id="KW-0813">Transport</keyword>
<feature type="transmembrane region" description="Helical" evidence="10">
    <location>
        <begin position="35"/>
        <end position="54"/>
    </location>
</feature>
<evidence type="ECO:0000313" key="13">
    <source>
        <dbReference type="EMBL" id="KAK1533204.1"/>
    </source>
</evidence>
<keyword evidence="5" id="KW-0547">Nucleotide-binding</keyword>
<evidence type="ECO:0000256" key="1">
    <source>
        <dbReference type="ARBA" id="ARBA00004651"/>
    </source>
</evidence>
<evidence type="ECO:0000256" key="2">
    <source>
        <dbReference type="ARBA" id="ARBA00022448"/>
    </source>
</evidence>
<dbReference type="SUPFAM" id="SSF52540">
    <property type="entry name" value="P-loop containing nucleoside triphosphate hydrolases"/>
    <property type="match status" value="2"/>
</dbReference>
<feature type="transmembrane region" description="Helical" evidence="10">
    <location>
        <begin position="495"/>
        <end position="518"/>
    </location>
</feature>
<evidence type="ECO:0000256" key="6">
    <source>
        <dbReference type="ARBA" id="ARBA00022840"/>
    </source>
</evidence>
<dbReference type="InterPro" id="IPR044726">
    <property type="entry name" value="ABCC_6TM_D2"/>
</dbReference>
<dbReference type="SMART" id="SM00382">
    <property type="entry name" value="AAA"/>
    <property type="match status" value="2"/>
</dbReference>
<dbReference type="PROSITE" id="PS50929">
    <property type="entry name" value="ABC_TM1F"/>
    <property type="match status" value="2"/>
</dbReference>
<dbReference type="Proteomes" id="UP001241169">
    <property type="component" value="Unassembled WGS sequence"/>
</dbReference>
<dbReference type="Pfam" id="PF24357">
    <property type="entry name" value="TMD0_ABC"/>
    <property type="match status" value="1"/>
</dbReference>
<accession>A0ABQ9SCH6</accession>
<keyword evidence="8 10" id="KW-0472">Membrane</keyword>
<comment type="subcellular location">
    <subcellularLocation>
        <location evidence="1">Cell membrane</location>
        <topology evidence="1">Multi-pass membrane protein</topology>
    </subcellularLocation>
</comment>
<dbReference type="Pfam" id="PF00664">
    <property type="entry name" value="ABC_membrane"/>
    <property type="match status" value="1"/>
</dbReference>
<evidence type="ECO:0000256" key="4">
    <source>
        <dbReference type="ARBA" id="ARBA00022692"/>
    </source>
</evidence>
<dbReference type="GeneID" id="85378074"/>
<dbReference type="CDD" id="cd18579">
    <property type="entry name" value="ABC_6TM_ABCC_D1"/>
    <property type="match status" value="1"/>
</dbReference>
<feature type="domain" description="ABC transmembrane type-1" evidence="12">
    <location>
        <begin position="897"/>
        <end position="1174"/>
    </location>
</feature>
<feature type="domain" description="ABC transporter" evidence="11">
    <location>
        <begin position="1212"/>
        <end position="1444"/>
    </location>
</feature>
<dbReference type="InterPro" id="IPR050173">
    <property type="entry name" value="ABC_transporter_C-like"/>
</dbReference>
<dbReference type="PANTHER" id="PTHR24223">
    <property type="entry name" value="ATP-BINDING CASSETTE SUB-FAMILY C"/>
    <property type="match status" value="1"/>
</dbReference>
<keyword evidence="4 10" id="KW-0812">Transmembrane</keyword>
<feature type="transmembrane region" description="Helical" evidence="10">
    <location>
        <begin position="66"/>
        <end position="89"/>
    </location>
</feature>